<dbReference type="GO" id="GO:0046872">
    <property type="term" value="F:metal ion binding"/>
    <property type="evidence" value="ECO:0007669"/>
    <property type="project" value="UniProtKB-KW"/>
</dbReference>
<dbReference type="InterPro" id="IPR054734">
    <property type="entry name" value="PqqF-like_C_4"/>
</dbReference>
<dbReference type="STRING" id="400727.A0A2T7P880"/>
<dbReference type="EC" id="3.4.24.56" evidence="8"/>
<dbReference type="AlphaFoldDB" id="A0A2T7P880"/>
<feature type="domain" description="Peptidase M16 middle/third" evidence="15">
    <location>
        <begin position="380"/>
        <end position="660"/>
    </location>
</feature>
<dbReference type="FunFam" id="3.30.830.10:FF:000003">
    <property type="entry name" value="Insulin-degrading enzyme"/>
    <property type="match status" value="1"/>
</dbReference>
<evidence type="ECO:0000256" key="9">
    <source>
        <dbReference type="ARBA" id="ARBA00070422"/>
    </source>
</evidence>
<keyword evidence="2" id="KW-0645">Protease</keyword>
<dbReference type="EMBL" id="PZQS01000005">
    <property type="protein sequence ID" value="PVD29637.1"/>
    <property type="molecule type" value="Genomic_DNA"/>
</dbReference>
<feature type="domain" description="Coenzyme PQQ synthesis protein F-like C-terminal lobe" evidence="16">
    <location>
        <begin position="768"/>
        <end position="866"/>
    </location>
</feature>
<organism evidence="17 18">
    <name type="scientific">Pomacea canaliculata</name>
    <name type="common">Golden apple snail</name>
    <dbReference type="NCBI Taxonomy" id="400727"/>
    <lineage>
        <taxon>Eukaryota</taxon>
        <taxon>Metazoa</taxon>
        <taxon>Spiralia</taxon>
        <taxon>Lophotrochozoa</taxon>
        <taxon>Mollusca</taxon>
        <taxon>Gastropoda</taxon>
        <taxon>Caenogastropoda</taxon>
        <taxon>Architaenioglossa</taxon>
        <taxon>Ampullarioidea</taxon>
        <taxon>Ampullariidae</taxon>
        <taxon>Pomacea</taxon>
    </lineage>
</organism>
<protein>
    <recommendedName>
        <fullName evidence="9">Insulin-degrading enzyme</fullName>
        <ecNumber evidence="8">3.4.24.56</ecNumber>
    </recommendedName>
    <alternativeName>
        <fullName evidence="11">Insulin protease</fullName>
    </alternativeName>
    <alternativeName>
        <fullName evidence="10">Insulysin</fullName>
    </alternativeName>
</protein>
<evidence type="ECO:0000259" key="15">
    <source>
        <dbReference type="Pfam" id="PF16187"/>
    </source>
</evidence>
<evidence type="ECO:0000256" key="11">
    <source>
        <dbReference type="ARBA" id="ARBA00080349"/>
    </source>
</evidence>
<dbReference type="SUPFAM" id="SSF63411">
    <property type="entry name" value="LuxS/MPP-like metallohydrolase"/>
    <property type="match status" value="4"/>
</dbReference>
<dbReference type="PANTHER" id="PTHR43690">
    <property type="entry name" value="NARDILYSIN"/>
    <property type="match status" value="1"/>
</dbReference>
<dbReference type="FunFam" id="3.30.830.10:FF:000007">
    <property type="entry name" value="Insulin-degrading enzyme"/>
    <property type="match status" value="1"/>
</dbReference>
<keyword evidence="6" id="KW-0482">Metalloprotease</keyword>
<evidence type="ECO:0000256" key="6">
    <source>
        <dbReference type="ARBA" id="ARBA00023049"/>
    </source>
</evidence>
<dbReference type="Gene3D" id="3.30.830.10">
    <property type="entry name" value="Metalloenzyme, LuxS/M16 peptidase-like"/>
    <property type="match status" value="4"/>
</dbReference>
<dbReference type="GO" id="GO:0004222">
    <property type="term" value="F:metalloendopeptidase activity"/>
    <property type="evidence" value="ECO:0007669"/>
    <property type="project" value="UniProtKB-EC"/>
</dbReference>
<evidence type="ECO:0000256" key="4">
    <source>
        <dbReference type="ARBA" id="ARBA00022801"/>
    </source>
</evidence>
<evidence type="ECO:0000256" key="3">
    <source>
        <dbReference type="ARBA" id="ARBA00022723"/>
    </source>
</evidence>
<evidence type="ECO:0000259" key="16">
    <source>
        <dbReference type="Pfam" id="PF22456"/>
    </source>
</evidence>
<dbReference type="GO" id="GO:0043171">
    <property type="term" value="P:peptide catabolic process"/>
    <property type="evidence" value="ECO:0007669"/>
    <property type="project" value="TreeGrafter"/>
</dbReference>
<name>A0A2T7P880_POMCA</name>
<dbReference type="InterPro" id="IPR007863">
    <property type="entry name" value="Peptidase_M16_C"/>
</dbReference>
<dbReference type="OrthoDB" id="952271at2759"/>
<keyword evidence="18" id="KW-1185">Reference proteome</keyword>
<dbReference type="Pfam" id="PF00675">
    <property type="entry name" value="Peptidase_M16"/>
    <property type="match status" value="1"/>
</dbReference>
<dbReference type="InterPro" id="IPR011249">
    <property type="entry name" value="Metalloenz_LuxS/M16"/>
</dbReference>
<dbReference type="Pfam" id="PF22456">
    <property type="entry name" value="PqqF-like_C_4"/>
    <property type="match status" value="1"/>
</dbReference>
<feature type="domain" description="Peptidase M16 C-terminal" evidence="14">
    <location>
        <begin position="196"/>
        <end position="374"/>
    </location>
</feature>
<evidence type="ECO:0000256" key="8">
    <source>
        <dbReference type="ARBA" id="ARBA00066874"/>
    </source>
</evidence>
<comment type="caution">
    <text evidence="17">The sequence shown here is derived from an EMBL/GenBank/DDBJ whole genome shotgun (WGS) entry which is preliminary data.</text>
</comment>
<proteinExistence type="inferred from homology"/>
<dbReference type="FunFam" id="3.30.830.10:FF:000005">
    <property type="entry name" value="nardilysin isoform X1"/>
    <property type="match status" value="1"/>
</dbReference>
<dbReference type="InterPro" id="IPR011765">
    <property type="entry name" value="Pept_M16_N"/>
</dbReference>
<sequence length="984" mass="112785">MAKVHIKHVFENDAILRSEKDNRLYRGLELNNGMKILLVSDAETDKSSAAMDVNIGHMKDPANIPGLAHFCEHMLFLGTEKVSKNKLFLNEHGGTSNAFTSLEHTNFYFDVSPDGLPGALDRFAQFFLSPLFTSSATEREVNAVNQENDRNLQNDAWRLFQLDKSLCRPGHDFGKFGTGNKDTLLTQTLAAGVDVRNELLNFHKQYYSSNIMGLCVVGKESLDDLTEMVIPLFCGVENKNVSVPEWLDPPYGVEESKKMVTAVPVKDVRDLAVSWGIPDLHSYYKSNPGHYLGHLIGHEGPGSLLSELKARGWVNTLVGGQKHGAKGFGFFIINVDLTEEGQEHVSDIITLIYQYINMLRRDGPQEWVFNECKDLSAMTFRFKDKEKPRVYSCTLAGVLHEYPIPEMLSAPYLFNEFRPDLINMVLDHLTPDRMRVMVVSKKFQGQTDQEEKWYGTQFRVTSLDPTLLKDWENCGFHENLRLPDRNEFIPTNFELVPREPEISPLPEIIQDTAMTRLWYKQDDIFLKPKACIGYDFTSPYAYIDPLHANLCYLFVNLFRDALNEYSYAAEIAGLHYSLDSSPYGIYLEVKGYSDKLDILLKKIVERLTTFVIDPQRFDIIKEAYERGLRNFSAEQPHQHAVYFTSVLMSEIMWTKEELLMALEDITCERLQAFIPQLLSCFYIEGLVHGNVTKQKALEITGMLETILKGNCKTKTLVPSQNRRFREIQLPDGCYYLHKRQNLVHNSSCIETYYQCGLQTTESNMLLELFCQIIGDHCFNILRTQEQLGYIVFSGVRRSKSVQGLRVIVQSNYPPHYVEGRVEAFLKKMEEEIENLTPAEFQKHISALATRRLEQPKRLSVQNAKFWSEIMSQQYNFDRVNSYYNVEVAYLRTLTKNDLFKFYKEMIAHDAPKRRKLSVHVISQTPDQVSSGVTVDTTKIPDGLLPTPTMPQAVIVTDVVEFKRSLPLYPLAKPFIDLSKARSKL</sequence>
<evidence type="ECO:0000256" key="5">
    <source>
        <dbReference type="ARBA" id="ARBA00022833"/>
    </source>
</evidence>
<dbReference type="InterPro" id="IPR050626">
    <property type="entry name" value="Peptidase_M16"/>
</dbReference>
<comment type="similarity">
    <text evidence="1 12">Belongs to the peptidase M16 family.</text>
</comment>
<dbReference type="InterPro" id="IPR001431">
    <property type="entry name" value="Pept_M16_Zn_BS"/>
</dbReference>
<dbReference type="Pfam" id="PF05193">
    <property type="entry name" value="Peptidase_M16_C"/>
    <property type="match status" value="1"/>
</dbReference>
<evidence type="ECO:0000256" key="10">
    <source>
        <dbReference type="ARBA" id="ARBA00074992"/>
    </source>
</evidence>
<evidence type="ECO:0000256" key="1">
    <source>
        <dbReference type="ARBA" id="ARBA00007261"/>
    </source>
</evidence>
<reference evidence="17 18" key="1">
    <citation type="submission" date="2018-04" db="EMBL/GenBank/DDBJ databases">
        <title>The genome of golden apple snail Pomacea canaliculata provides insight into stress tolerance and invasive adaptation.</title>
        <authorList>
            <person name="Liu C."/>
            <person name="Liu B."/>
            <person name="Ren Y."/>
            <person name="Zhang Y."/>
            <person name="Wang H."/>
            <person name="Li S."/>
            <person name="Jiang F."/>
            <person name="Yin L."/>
            <person name="Zhang G."/>
            <person name="Qian W."/>
            <person name="Fan W."/>
        </authorList>
    </citation>
    <scope>NUCLEOTIDE SEQUENCE [LARGE SCALE GENOMIC DNA]</scope>
    <source>
        <strain evidence="17">SZHN2017</strain>
        <tissue evidence="17">Muscle</tissue>
    </source>
</reference>
<dbReference type="FunFam" id="3.30.830.10:FF:000004">
    <property type="entry name" value="Putative insulin-degrading enzyme"/>
    <property type="match status" value="1"/>
</dbReference>
<evidence type="ECO:0000256" key="12">
    <source>
        <dbReference type="RuleBase" id="RU004447"/>
    </source>
</evidence>
<dbReference type="InterPro" id="IPR032632">
    <property type="entry name" value="Peptidase_M16_M"/>
</dbReference>
<evidence type="ECO:0000256" key="2">
    <source>
        <dbReference type="ARBA" id="ARBA00022670"/>
    </source>
</evidence>
<feature type="domain" description="Peptidase M16 N-terminal" evidence="13">
    <location>
        <begin position="36"/>
        <end position="169"/>
    </location>
</feature>
<evidence type="ECO:0000259" key="14">
    <source>
        <dbReference type="Pfam" id="PF05193"/>
    </source>
</evidence>
<evidence type="ECO:0000313" key="17">
    <source>
        <dbReference type="EMBL" id="PVD29637.1"/>
    </source>
</evidence>
<dbReference type="PANTHER" id="PTHR43690:SF18">
    <property type="entry name" value="INSULIN-DEGRADING ENZYME-RELATED"/>
    <property type="match status" value="1"/>
</dbReference>
<dbReference type="GO" id="GO:0005829">
    <property type="term" value="C:cytosol"/>
    <property type="evidence" value="ECO:0007669"/>
    <property type="project" value="TreeGrafter"/>
</dbReference>
<comment type="catalytic activity">
    <reaction evidence="7">
        <text>Degradation of insulin, glucagon and other polypeptides. No action on proteins.</text>
        <dbReference type="EC" id="3.4.24.56"/>
    </reaction>
</comment>
<keyword evidence="4" id="KW-0378">Hydrolase</keyword>
<keyword evidence="5" id="KW-0862">Zinc</keyword>
<dbReference type="GO" id="GO:0051603">
    <property type="term" value="P:proteolysis involved in protein catabolic process"/>
    <property type="evidence" value="ECO:0007669"/>
    <property type="project" value="TreeGrafter"/>
</dbReference>
<dbReference type="Pfam" id="PF16187">
    <property type="entry name" value="Peptidase_M16_M"/>
    <property type="match status" value="1"/>
</dbReference>
<dbReference type="GO" id="GO:0005739">
    <property type="term" value="C:mitochondrion"/>
    <property type="evidence" value="ECO:0007669"/>
    <property type="project" value="TreeGrafter"/>
</dbReference>
<evidence type="ECO:0000256" key="7">
    <source>
        <dbReference type="ARBA" id="ARBA00052248"/>
    </source>
</evidence>
<keyword evidence="3" id="KW-0479">Metal-binding</keyword>
<evidence type="ECO:0000259" key="13">
    <source>
        <dbReference type="Pfam" id="PF00675"/>
    </source>
</evidence>
<accession>A0A2T7P880</accession>
<dbReference type="PROSITE" id="PS00143">
    <property type="entry name" value="INSULINASE"/>
    <property type="match status" value="1"/>
</dbReference>
<evidence type="ECO:0000313" key="18">
    <source>
        <dbReference type="Proteomes" id="UP000245119"/>
    </source>
</evidence>
<dbReference type="Proteomes" id="UP000245119">
    <property type="component" value="Linkage Group LG5"/>
</dbReference>
<gene>
    <name evidence="17" type="ORF">C0Q70_08892</name>
</gene>